<dbReference type="AlphaFoldDB" id="A0A6P8WS23"/>
<dbReference type="Pfam" id="PF00335">
    <property type="entry name" value="Tetraspanin"/>
    <property type="match status" value="1"/>
</dbReference>
<feature type="transmembrane region" description="Helical" evidence="5">
    <location>
        <begin position="41"/>
        <end position="64"/>
    </location>
</feature>
<accession>A0A6P8WS23</accession>
<evidence type="ECO:0000256" key="4">
    <source>
        <dbReference type="ARBA" id="ARBA00023136"/>
    </source>
</evidence>
<gene>
    <name evidence="7" type="primary">LOC117569447</name>
</gene>
<keyword evidence="3 5" id="KW-1133">Transmembrane helix</keyword>
<organism evidence="6 7">
    <name type="scientific">Drosophila albomicans</name>
    <name type="common">Fruit fly</name>
    <dbReference type="NCBI Taxonomy" id="7291"/>
    <lineage>
        <taxon>Eukaryota</taxon>
        <taxon>Metazoa</taxon>
        <taxon>Ecdysozoa</taxon>
        <taxon>Arthropoda</taxon>
        <taxon>Hexapoda</taxon>
        <taxon>Insecta</taxon>
        <taxon>Pterygota</taxon>
        <taxon>Neoptera</taxon>
        <taxon>Endopterygota</taxon>
        <taxon>Diptera</taxon>
        <taxon>Brachycera</taxon>
        <taxon>Muscomorpha</taxon>
        <taxon>Ephydroidea</taxon>
        <taxon>Drosophilidae</taxon>
        <taxon>Drosophila</taxon>
    </lineage>
</organism>
<comment type="subcellular location">
    <subcellularLocation>
        <location evidence="1">Membrane</location>
        <topology evidence="1">Multi-pass membrane protein</topology>
    </subcellularLocation>
</comment>
<dbReference type="Proteomes" id="UP000515160">
    <property type="component" value="Chromosome 3"/>
</dbReference>
<evidence type="ECO:0000313" key="7">
    <source>
        <dbReference type="RefSeq" id="XP_034106501.1"/>
    </source>
</evidence>
<dbReference type="SUPFAM" id="SSF48652">
    <property type="entry name" value="Tetraspanin"/>
    <property type="match status" value="1"/>
</dbReference>
<dbReference type="RefSeq" id="XP_034106501.1">
    <property type="nucleotide sequence ID" value="XM_034250610.2"/>
</dbReference>
<dbReference type="CDD" id="cd03127">
    <property type="entry name" value="tetraspanin_LEL"/>
    <property type="match status" value="1"/>
</dbReference>
<evidence type="ECO:0000313" key="6">
    <source>
        <dbReference type="Proteomes" id="UP000515160"/>
    </source>
</evidence>
<feature type="transmembrane region" description="Helical" evidence="5">
    <location>
        <begin position="12"/>
        <end position="35"/>
    </location>
</feature>
<evidence type="ECO:0000256" key="2">
    <source>
        <dbReference type="ARBA" id="ARBA00022692"/>
    </source>
</evidence>
<evidence type="ECO:0000256" key="3">
    <source>
        <dbReference type="ARBA" id="ARBA00022989"/>
    </source>
</evidence>
<dbReference type="PANTHER" id="PTHR19282">
    <property type="entry name" value="TETRASPANIN"/>
    <property type="match status" value="1"/>
</dbReference>
<dbReference type="InterPro" id="IPR018499">
    <property type="entry name" value="Tetraspanin/Peripherin"/>
</dbReference>
<protein>
    <submittedName>
        <fullName evidence="7">23 kDa integral membrane protein</fullName>
    </submittedName>
</protein>
<proteinExistence type="predicted"/>
<evidence type="ECO:0000256" key="5">
    <source>
        <dbReference type="SAM" id="Phobius"/>
    </source>
</evidence>
<dbReference type="InterPro" id="IPR008952">
    <property type="entry name" value="Tetraspanin_EC2_sf"/>
</dbReference>
<feature type="transmembrane region" description="Helical" evidence="5">
    <location>
        <begin position="71"/>
        <end position="90"/>
    </location>
</feature>
<keyword evidence="2 5" id="KW-0812">Transmembrane</keyword>
<keyword evidence="6" id="KW-1185">Reference proteome</keyword>
<evidence type="ECO:0000256" key="1">
    <source>
        <dbReference type="ARBA" id="ARBA00004141"/>
    </source>
</evidence>
<feature type="transmembrane region" description="Helical" evidence="5">
    <location>
        <begin position="186"/>
        <end position="203"/>
    </location>
</feature>
<dbReference type="OrthoDB" id="6239677at2759"/>
<keyword evidence="4 5" id="KW-0472">Membrane</keyword>
<dbReference type="GeneID" id="117569447"/>
<dbReference type="PANTHER" id="PTHR19282:SF562">
    <property type="entry name" value="AT12771P-RELATED"/>
    <property type="match status" value="1"/>
</dbReference>
<reference evidence="7" key="1">
    <citation type="submission" date="2025-08" db="UniProtKB">
        <authorList>
            <consortium name="RefSeq"/>
        </authorList>
    </citation>
    <scope>IDENTIFICATION</scope>
    <source>
        <strain evidence="7">15112-1751.03</strain>
        <tissue evidence="7">Whole Adult</tissue>
    </source>
</reference>
<dbReference type="Gene3D" id="1.10.1450.10">
    <property type="entry name" value="Tetraspanin"/>
    <property type="match status" value="1"/>
</dbReference>
<name>A0A6P8WS23_DROAB</name>
<dbReference type="GO" id="GO:0005886">
    <property type="term" value="C:plasma membrane"/>
    <property type="evidence" value="ECO:0007669"/>
    <property type="project" value="TreeGrafter"/>
</dbReference>
<sequence>MGCTSGCFKCFLNILNTLFALFGLLIIGIATLSLQQAPTVYITYLYVVGGIVFVASIIGCCGVCQESVCMTTTYGFILLALLVVQLLGLFGKNFDEDYIKQFAVADVDAKWNLEVIKPGAMDKIQRTYECCGRNGPDDYVIIQRTNLPLSCYPEGNTNVPYYTTGCVTAAADVFLRYFNYVNTSKWGSFGITALLCFCSFYLARRFRKERQTYSYHY</sequence>